<feature type="transmembrane region" description="Helical" evidence="1">
    <location>
        <begin position="33"/>
        <end position="54"/>
    </location>
</feature>
<feature type="transmembrane region" description="Helical" evidence="1">
    <location>
        <begin position="82"/>
        <end position="106"/>
    </location>
</feature>
<dbReference type="EMBL" id="BIMN01000006">
    <property type="protein sequence ID" value="GCE63979.1"/>
    <property type="molecule type" value="Genomic_DNA"/>
</dbReference>
<evidence type="ECO:0000256" key="1">
    <source>
        <dbReference type="SAM" id="Phobius"/>
    </source>
</evidence>
<protein>
    <submittedName>
        <fullName evidence="2">Uncharacterized protein</fullName>
    </submittedName>
</protein>
<keyword evidence="1" id="KW-0812">Transmembrane</keyword>
<feature type="transmembrane region" description="Helical" evidence="1">
    <location>
        <begin position="127"/>
        <end position="145"/>
    </location>
</feature>
<dbReference type="AlphaFoldDB" id="A0A478FU66"/>
<keyword evidence="1" id="KW-0472">Membrane</keyword>
<accession>A0A478FU66</accession>
<dbReference type="Proteomes" id="UP000324831">
    <property type="component" value="Unassembled WGS sequence"/>
</dbReference>
<comment type="caution">
    <text evidence="2">The sequence shown here is derived from an EMBL/GenBank/DDBJ whole genome shotgun (WGS) entry which is preliminary data.</text>
</comment>
<gene>
    <name evidence="2" type="ORF">MHSWG343_09860</name>
</gene>
<evidence type="ECO:0000313" key="3">
    <source>
        <dbReference type="Proteomes" id="UP000324831"/>
    </source>
</evidence>
<keyword evidence="1" id="KW-1133">Transmembrane helix</keyword>
<sequence length="158" mass="18807">MSYIPFFTEDDNLTALKKMKVLFLIKKIRLTDISIFLVWIAPFIINFIYFALILGKNRASEIFSTFGSLFTGSPSSSDWSTWYGTLHICAMILTVLLRIVLGVNLYKKMKKYKREHSTFNWDKKSRYWWLVFFPFVSFVIYPTLLRLTKFELVHKYNL</sequence>
<reference evidence="2 3" key="1">
    <citation type="submission" date="2019-01" db="EMBL/GenBank/DDBJ databases">
        <title>Draft genome sequences of Candidatus Mycoplasma haemohominis SWG34-3 identified from a patient with pyrexia, anemia and liver dysfunction.</title>
        <authorList>
            <person name="Sekizuka T."/>
            <person name="Hattori N."/>
            <person name="Katano H."/>
            <person name="Takuma T."/>
            <person name="Ito T."/>
            <person name="Arai N."/>
            <person name="Yanai R."/>
            <person name="Ishii S."/>
            <person name="Miura Y."/>
            <person name="Tokunaga T."/>
            <person name="Watanabe H."/>
            <person name="Nomura N."/>
            <person name="Eguchi J."/>
            <person name="Arai T."/>
            <person name="Hasegawa H."/>
            <person name="Nakamaki T."/>
            <person name="Wakita T."/>
            <person name="Niki Y."/>
            <person name="Kuroda M."/>
        </authorList>
    </citation>
    <scope>NUCLEOTIDE SEQUENCE [LARGE SCALE GENOMIC DNA]</scope>
    <source>
        <strain evidence="2">SWG34-3</strain>
    </source>
</reference>
<evidence type="ECO:0000313" key="2">
    <source>
        <dbReference type="EMBL" id="GCE63979.1"/>
    </source>
</evidence>
<proteinExistence type="predicted"/>
<name>A0A478FU66_9MOLU</name>
<organism evidence="2 3">
    <name type="scientific">Candidatus Mycoplasma haematohominis</name>
    <dbReference type="NCBI Taxonomy" id="1494318"/>
    <lineage>
        <taxon>Bacteria</taxon>
        <taxon>Bacillati</taxon>
        <taxon>Mycoplasmatota</taxon>
        <taxon>Mollicutes</taxon>
        <taxon>Mycoplasmataceae</taxon>
        <taxon>Mycoplasma</taxon>
    </lineage>
</organism>